<keyword evidence="1" id="KW-0732">Signal</keyword>
<protein>
    <submittedName>
        <fullName evidence="3">Nuclear transport factor 2 family protein</fullName>
    </submittedName>
</protein>
<dbReference type="Pfam" id="PF14534">
    <property type="entry name" value="DUF4440"/>
    <property type="match status" value="1"/>
</dbReference>
<gene>
    <name evidence="3" type="ORF">G8759_35335</name>
</gene>
<dbReference type="Proteomes" id="UP000501802">
    <property type="component" value="Chromosome"/>
</dbReference>
<keyword evidence="4" id="KW-1185">Reference proteome</keyword>
<reference evidence="3 4" key="1">
    <citation type="submission" date="2020-03" db="EMBL/GenBank/DDBJ databases">
        <authorList>
            <person name="Kim M.K."/>
        </authorList>
    </citation>
    <scope>NUCLEOTIDE SEQUENCE [LARGE SCALE GENOMIC DNA]</scope>
    <source>
        <strain evidence="3 4">BT328</strain>
    </source>
</reference>
<dbReference type="InterPro" id="IPR032710">
    <property type="entry name" value="NTF2-like_dom_sf"/>
</dbReference>
<dbReference type="EMBL" id="CP050063">
    <property type="protein sequence ID" value="QIP17543.1"/>
    <property type="molecule type" value="Genomic_DNA"/>
</dbReference>
<evidence type="ECO:0000313" key="4">
    <source>
        <dbReference type="Proteomes" id="UP000501802"/>
    </source>
</evidence>
<accession>A0A6G9AZC6</accession>
<feature type="signal peptide" evidence="1">
    <location>
        <begin position="1"/>
        <end position="19"/>
    </location>
</feature>
<evidence type="ECO:0000256" key="1">
    <source>
        <dbReference type="SAM" id="SignalP"/>
    </source>
</evidence>
<dbReference type="RefSeq" id="WP_167218478.1">
    <property type="nucleotide sequence ID" value="NZ_CP050063.1"/>
</dbReference>
<name>A0A6G9AZC6_9BACT</name>
<feature type="domain" description="DUF4440" evidence="2">
    <location>
        <begin position="31"/>
        <end position="136"/>
    </location>
</feature>
<proteinExistence type="predicted"/>
<dbReference type="KEGG" id="spib:G8759_35335"/>
<feature type="chain" id="PRO_5026246876" evidence="1">
    <location>
        <begin position="20"/>
        <end position="145"/>
    </location>
</feature>
<organism evidence="3 4">
    <name type="scientific">Spirosoma aureum</name>
    <dbReference type="NCBI Taxonomy" id="2692134"/>
    <lineage>
        <taxon>Bacteria</taxon>
        <taxon>Pseudomonadati</taxon>
        <taxon>Bacteroidota</taxon>
        <taxon>Cytophagia</taxon>
        <taxon>Cytophagales</taxon>
        <taxon>Cytophagaceae</taxon>
        <taxon>Spirosoma</taxon>
    </lineage>
</organism>
<evidence type="ECO:0000313" key="3">
    <source>
        <dbReference type="EMBL" id="QIP17543.1"/>
    </source>
</evidence>
<dbReference type="InterPro" id="IPR027843">
    <property type="entry name" value="DUF4440"/>
</dbReference>
<dbReference type="SUPFAM" id="SSF54427">
    <property type="entry name" value="NTF2-like"/>
    <property type="match status" value="1"/>
</dbReference>
<evidence type="ECO:0000259" key="2">
    <source>
        <dbReference type="Pfam" id="PF14534"/>
    </source>
</evidence>
<dbReference type="AlphaFoldDB" id="A0A6G9AZC6"/>
<sequence length="145" mass="15284">MKTLLVFATALLFTTVSFAQQTTDPAQDPTALGNAFFKAMLDEDGTTIGKLLASDFSLTSFDGNAVEGDLLAQGVSGGYVVVETATVSNTRTRQYNNDAAIMTGTWKAKGSVQGQGFDTTVSFSIVSAKQGGSWKIANVQFTPTH</sequence>
<dbReference type="Gene3D" id="3.10.450.50">
    <property type="match status" value="1"/>
</dbReference>